<dbReference type="KEGG" id="otm:OSB_33160"/>
<keyword evidence="1" id="KW-0614">Plasmid</keyword>
<dbReference type="PATRIC" id="fig|1458307.3.peg.3340"/>
<reference evidence="1 2" key="1">
    <citation type="journal article" date="2015" name="Genome Announc.">
        <title>Closed Genome Sequence of Octadecabacter temperatus SB1, the First Mesophilic Species of the Genus Octadecabacter.</title>
        <authorList>
            <person name="Voget S."/>
            <person name="Billerbeck S."/>
            <person name="Simon M."/>
            <person name="Daniel R."/>
        </authorList>
    </citation>
    <scope>NUCLEOTIDE SEQUENCE [LARGE SCALE GENOMIC DNA]</scope>
    <source>
        <strain evidence="1 2">SB1</strain>
        <plasmid evidence="1">OSB_p1</plasmid>
    </source>
</reference>
<protein>
    <submittedName>
        <fullName evidence="1">Uncharacterized protein</fullName>
    </submittedName>
</protein>
<sequence length="93" mass="10816">MRAYPRLCAELRFAKNQEDCRRLMDDIAGYLNLGNTWFSIKDLSPALSSMILGYFLERTEAISNHRGYAFKLSQDLANKSLDWRTILKKPRSN</sequence>
<geneLocation type="plasmid" evidence="1 2">
    <name>OSB_p1</name>
</geneLocation>
<proteinExistence type="predicted"/>
<dbReference type="EMBL" id="CP012161">
    <property type="protein sequence ID" value="AKS47829.1"/>
    <property type="molecule type" value="Genomic_DNA"/>
</dbReference>
<keyword evidence="2" id="KW-1185">Reference proteome</keyword>
<dbReference type="AlphaFoldDB" id="A0A0K0YA71"/>
<accession>A0A0K0YA71</accession>
<name>A0A0K0YA71_9RHOB</name>
<evidence type="ECO:0000313" key="1">
    <source>
        <dbReference type="EMBL" id="AKS47829.1"/>
    </source>
</evidence>
<dbReference type="Proteomes" id="UP000067444">
    <property type="component" value="Plasmid OSB_p1"/>
</dbReference>
<evidence type="ECO:0000313" key="2">
    <source>
        <dbReference type="Proteomes" id="UP000067444"/>
    </source>
</evidence>
<organism evidence="1 2">
    <name type="scientific">Octadecabacter temperatus</name>
    <dbReference type="NCBI Taxonomy" id="1458307"/>
    <lineage>
        <taxon>Bacteria</taxon>
        <taxon>Pseudomonadati</taxon>
        <taxon>Pseudomonadota</taxon>
        <taxon>Alphaproteobacteria</taxon>
        <taxon>Rhodobacterales</taxon>
        <taxon>Roseobacteraceae</taxon>
        <taxon>Octadecabacter</taxon>
    </lineage>
</organism>
<gene>
    <name evidence="1" type="ORF">OSB_33160</name>
</gene>